<accession>A0AAU7BPL1</accession>
<dbReference type="InterPro" id="IPR014710">
    <property type="entry name" value="RmlC-like_jellyroll"/>
</dbReference>
<dbReference type="PANTHER" id="PTHR36440">
    <property type="entry name" value="PUTATIVE (AFU_ORTHOLOGUE AFUA_8G07350)-RELATED"/>
    <property type="match status" value="1"/>
</dbReference>
<proteinExistence type="predicted"/>
<evidence type="ECO:0000313" key="2">
    <source>
        <dbReference type="EMBL" id="XBG60041.1"/>
    </source>
</evidence>
<dbReference type="PANTHER" id="PTHR36440:SF1">
    <property type="entry name" value="PUTATIVE (AFU_ORTHOLOGUE AFUA_8G07350)-RELATED"/>
    <property type="match status" value="1"/>
</dbReference>
<organism evidence="2">
    <name type="scientific">Pontimicrobium sp. SW4</name>
    <dbReference type="NCBI Taxonomy" id="3153519"/>
    <lineage>
        <taxon>Bacteria</taxon>
        <taxon>Pseudomonadati</taxon>
        <taxon>Bacteroidota</taxon>
        <taxon>Flavobacteriia</taxon>
        <taxon>Flavobacteriales</taxon>
        <taxon>Flavobacteriaceae</taxon>
        <taxon>Pontimicrobium</taxon>
    </lineage>
</organism>
<dbReference type="InterPro" id="IPR053146">
    <property type="entry name" value="QDO-like"/>
</dbReference>
<dbReference type="Pfam" id="PF07883">
    <property type="entry name" value="Cupin_2"/>
    <property type="match status" value="1"/>
</dbReference>
<evidence type="ECO:0000259" key="1">
    <source>
        <dbReference type="Pfam" id="PF07883"/>
    </source>
</evidence>
<protein>
    <submittedName>
        <fullName evidence="2">Cupin domain-containing protein</fullName>
    </submittedName>
</protein>
<gene>
    <name evidence="2" type="ORF">ABGB03_09220</name>
</gene>
<sequence>MFQAFDLVFVETPTKTQDPPPHFHNSYNESFFIVEGEMEFFVNGETKKVKAGESIDISLKTLHTFNNISGFPCKWINIHSPKGFGSFFENMGVPINEENAK</sequence>
<dbReference type="InterPro" id="IPR011051">
    <property type="entry name" value="RmlC_Cupin_sf"/>
</dbReference>
<dbReference type="AlphaFoldDB" id="A0AAU7BPL1"/>
<dbReference type="SUPFAM" id="SSF51182">
    <property type="entry name" value="RmlC-like cupins"/>
    <property type="match status" value="1"/>
</dbReference>
<dbReference type="RefSeq" id="WP_347922170.1">
    <property type="nucleotide sequence ID" value="NZ_CP157199.1"/>
</dbReference>
<dbReference type="InterPro" id="IPR013096">
    <property type="entry name" value="Cupin_2"/>
</dbReference>
<dbReference type="Gene3D" id="2.60.120.10">
    <property type="entry name" value="Jelly Rolls"/>
    <property type="match status" value="1"/>
</dbReference>
<reference evidence="2" key="1">
    <citation type="submission" date="2024-05" db="EMBL/GenBank/DDBJ databases">
        <title>Pontimicrobium maritimus sp. nov., isolated form sea water.</title>
        <authorList>
            <person name="Muhammad N."/>
            <person name="Vuong T.Q."/>
            <person name="Han H.L."/>
            <person name="Kim S.-G."/>
        </authorList>
    </citation>
    <scope>NUCLEOTIDE SEQUENCE</scope>
    <source>
        <strain evidence="2">SW4</strain>
    </source>
</reference>
<feature type="domain" description="Cupin type-2" evidence="1">
    <location>
        <begin position="10"/>
        <end position="78"/>
    </location>
</feature>
<name>A0AAU7BPL1_9FLAO</name>
<dbReference type="EMBL" id="CP157199">
    <property type="protein sequence ID" value="XBG60041.1"/>
    <property type="molecule type" value="Genomic_DNA"/>
</dbReference>